<reference evidence="2 3" key="2">
    <citation type="submission" date="2020-02" db="EMBL/GenBank/DDBJ databases">
        <title>The new genus of Enterobacteriales.</title>
        <authorList>
            <person name="Kim I.S."/>
        </authorList>
    </citation>
    <scope>NUCLEOTIDE SEQUENCE [LARGE SCALE GENOMIC DNA]</scope>
    <source>
        <strain evidence="2 3">SAP-6</strain>
    </source>
</reference>
<dbReference type="EMBL" id="WUBS01000011">
    <property type="protein sequence ID" value="NDL64256.1"/>
    <property type="molecule type" value="Genomic_DNA"/>
</dbReference>
<dbReference type="NCBIfam" id="TIGR03757">
    <property type="entry name" value="conj_TIGR03757"/>
    <property type="match status" value="1"/>
</dbReference>
<gene>
    <name evidence="2" type="ORF">GRH90_16065</name>
</gene>
<proteinExistence type="predicted"/>
<organism evidence="2 3">
    <name type="scientific">Acerihabitans arboris</name>
    <dbReference type="NCBI Taxonomy" id="2691583"/>
    <lineage>
        <taxon>Bacteria</taxon>
        <taxon>Pseudomonadati</taxon>
        <taxon>Pseudomonadota</taxon>
        <taxon>Gammaproteobacteria</taxon>
        <taxon>Enterobacterales</taxon>
        <taxon>Pectobacteriaceae</taxon>
        <taxon>Acerihabitans</taxon>
    </lineage>
</organism>
<evidence type="ECO:0000313" key="3">
    <source>
        <dbReference type="Proteomes" id="UP000461443"/>
    </source>
</evidence>
<name>A0A845SMS3_9GAMM</name>
<feature type="signal peptide" evidence="1">
    <location>
        <begin position="1"/>
        <end position="19"/>
    </location>
</feature>
<evidence type="ECO:0000256" key="1">
    <source>
        <dbReference type="SAM" id="SignalP"/>
    </source>
</evidence>
<accession>A0A845SMS3</accession>
<dbReference type="InterPro" id="IPR011090">
    <property type="entry name" value="Integr_conj_element_PFL4709"/>
</dbReference>
<keyword evidence="3" id="KW-1185">Reference proteome</keyword>
<dbReference type="AlphaFoldDB" id="A0A845SMS3"/>
<protein>
    <submittedName>
        <fullName evidence="2">TIGR03757 family integrating conjugative element protein</fullName>
    </submittedName>
</protein>
<sequence>MLRLISFLPALFLSAGVCASTVIYTDGTHLISTSPSDISIVYLDAPDRLQVELFSPLPSDAEQAEMQARETLASPTFKAREQQLAVAYQGVMKAWSLGLKKYPAVVFDDKWVVYGTTDVDVATQQMNAWREVNQ</sequence>
<reference evidence="2 3" key="1">
    <citation type="submission" date="2019-12" db="EMBL/GenBank/DDBJ databases">
        <authorList>
            <person name="Lee S.D."/>
        </authorList>
    </citation>
    <scope>NUCLEOTIDE SEQUENCE [LARGE SCALE GENOMIC DNA]</scope>
    <source>
        <strain evidence="2 3">SAP-6</strain>
    </source>
</reference>
<comment type="caution">
    <text evidence="2">The sequence shown here is derived from an EMBL/GenBank/DDBJ whole genome shotgun (WGS) entry which is preliminary data.</text>
</comment>
<keyword evidence="1" id="KW-0732">Signal</keyword>
<dbReference type="Pfam" id="PF07511">
    <property type="entry name" value="DUF1525"/>
    <property type="match status" value="1"/>
</dbReference>
<feature type="chain" id="PRO_5032616680" evidence="1">
    <location>
        <begin position="20"/>
        <end position="134"/>
    </location>
</feature>
<dbReference type="RefSeq" id="WP_162366971.1">
    <property type="nucleotide sequence ID" value="NZ_WUBS01000011.1"/>
</dbReference>
<dbReference type="Proteomes" id="UP000461443">
    <property type="component" value="Unassembled WGS sequence"/>
</dbReference>
<evidence type="ECO:0000313" key="2">
    <source>
        <dbReference type="EMBL" id="NDL64256.1"/>
    </source>
</evidence>